<keyword evidence="1" id="KW-0812">Transmembrane</keyword>
<keyword evidence="1" id="KW-1133">Transmembrane helix</keyword>
<dbReference type="PANTHER" id="PTHR24410">
    <property type="entry name" value="HL07962P-RELATED"/>
    <property type="match status" value="1"/>
</dbReference>
<comment type="caution">
    <text evidence="4">The sequence shown here is derived from an EMBL/GenBank/DDBJ whole genome shotgun (WGS) entry which is preliminary data.</text>
</comment>
<evidence type="ECO:0000313" key="5">
    <source>
        <dbReference type="Proteomes" id="UP000615446"/>
    </source>
</evidence>
<dbReference type="Proteomes" id="UP000615446">
    <property type="component" value="Unassembled WGS sequence"/>
</dbReference>
<dbReference type="InterPro" id="IPR051481">
    <property type="entry name" value="BTB-POZ/Galectin-3-binding"/>
</dbReference>
<gene>
    <name evidence="4" type="ORF">RCL2_001460400</name>
</gene>
<organism evidence="4 5">
    <name type="scientific">Rhizophagus clarus</name>
    <dbReference type="NCBI Taxonomy" id="94130"/>
    <lineage>
        <taxon>Eukaryota</taxon>
        <taxon>Fungi</taxon>
        <taxon>Fungi incertae sedis</taxon>
        <taxon>Mucoromycota</taxon>
        <taxon>Glomeromycotina</taxon>
        <taxon>Glomeromycetes</taxon>
        <taxon>Glomerales</taxon>
        <taxon>Glomeraceae</taxon>
        <taxon>Rhizophagus</taxon>
    </lineage>
</organism>
<evidence type="ECO:0000259" key="3">
    <source>
        <dbReference type="PROSITE" id="PS51886"/>
    </source>
</evidence>
<dbReference type="InterPro" id="IPR011333">
    <property type="entry name" value="SKP1/BTB/POZ_sf"/>
</dbReference>
<accession>A0A8H3LJB3</accession>
<evidence type="ECO:0000313" key="4">
    <source>
        <dbReference type="EMBL" id="GES87611.1"/>
    </source>
</evidence>
<dbReference type="PROSITE" id="PS50097">
    <property type="entry name" value="BTB"/>
    <property type="match status" value="1"/>
</dbReference>
<reference evidence="4" key="1">
    <citation type="submission" date="2019-10" db="EMBL/GenBank/DDBJ databases">
        <title>Conservation and host-specific expression of non-tandemly repeated heterogenous ribosome RNA gene in arbuscular mycorrhizal fungi.</title>
        <authorList>
            <person name="Maeda T."/>
            <person name="Kobayashi Y."/>
            <person name="Nakagawa T."/>
            <person name="Ezawa T."/>
            <person name="Yamaguchi K."/>
            <person name="Bino T."/>
            <person name="Nishimoto Y."/>
            <person name="Shigenobu S."/>
            <person name="Kawaguchi M."/>
        </authorList>
    </citation>
    <scope>NUCLEOTIDE SEQUENCE</scope>
    <source>
        <strain evidence="4">HR1</strain>
    </source>
</reference>
<evidence type="ECO:0000256" key="1">
    <source>
        <dbReference type="SAM" id="Phobius"/>
    </source>
</evidence>
<dbReference type="EMBL" id="BLAL01000169">
    <property type="protein sequence ID" value="GES87611.1"/>
    <property type="molecule type" value="Genomic_DNA"/>
</dbReference>
<dbReference type="CDD" id="cd18186">
    <property type="entry name" value="BTB_POZ_ZBTB_KLHL-like"/>
    <property type="match status" value="1"/>
</dbReference>
<feature type="transmembrane region" description="Helical" evidence="1">
    <location>
        <begin position="411"/>
        <end position="429"/>
    </location>
</feature>
<dbReference type="InterPro" id="IPR006571">
    <property type="entry name" value="TLDc_dom"/>
</dbReference>
<sequence length="462" mass="54168">MTLTFHSNLSKDLSLLLNDANDYDVIIQVGENQSTKEFHAHSVILRARSSYFKNAFSNNWIIKKDNMIMFNKPNVTPNIFEMILKYIYTGELDLIEQSGENILDLLVVSDELLLEELYEHVQDYLIKKQSDWIHENIALVLHTVFNFENCKLKDYCLESICGDPQPIISSEASPLLDKDILFGLLKRDDLQIEEIVIWDYLIKWGIEQTPGLESNREEWNEENYEELKKTLNQFIPLIRFMDIFHEDFSNKVVPYKAIIPSHVYEEIEKFYYGYTSVLLPSRTGKIKSNIIKPKLANIIANWIDKRDTMFIRNENVPLYKFELIYRGSRDGIDNKSFEDKCKGKIKSLVLIKVRQSNEIFGGYSSIGFKTNLRKNGCLTFYRSSENFIFSFENNEDTQNMKIGRVLRYTDAIVDAIVQHLILVGVYFIWKIKLYMLVIIVTLMKRFLIDIFLILSMKLKLLP</sequence>
<feature type="transmembrane region" description="Helical" evidence="1">
    <location>
        <begin position="435"/>
        <end position="454"/>
    </location>
</feature>
<dbReference type="SUPFAM" id="SSF54695">
    <property type="entry name" value="POZ domain"/>
    <property type="match status" value="1"/>
</dbReference>
<keyword evidence="1" id="KW-0472">Membrane</keyword>
<dbReference type="OrthoDB" id="1893551at2759"/>
<protein>
    <recommendedName>
        <fullName evidence="6">BTB domain-containing protein</fullName>
    </recommendedName>
</protein>
<name>A0A8H3LJB3_9GLOM</name>
<dbReference type="PANTHER" id="PTHR24410:SF23">
    <property type="entry name" value="BTB DOMAIN-CONTAINING PROTEIN-RELATED"/>
    <property type="match status" value="1"/>
</dbReference>
<feature type="domain" description="BTB" evidence="2">
    <location>
        <begin position="23"/>
        <end position="96"/>
    </location>
</feature>
<dbReference type="Gene3D" id="3.30.710.10">
    <property type="entry name" value="Potassium Channel Kv1.1, Chain A"/>
    <property type="match status" value="1"/>
</dbReference>
<feature type="domain" description="TLDc" evidence="3">
    <location>
        <begin position="289"/>
        <end position="462"/>
    </location>
</feature>
<evidence type="ECO:0000259" key="2">
    <source>
        <dbReference type="PROSITE" id="PS50097"/>
    </source>
</evidence>
<dbReference type="Pfam" id="PF00651">
    <property type="entry name" value="BTB"/>
    <property type="match status" value="1"/>
</dbReference>
<evidence type="ECO:0008006" key="6">
    <source>
        <dbReference type="Google" id="ProtNLM"/>
    </source>
</evidence>
<dbReference type="Pfam" id="PF07534">
    <property type="entry name" value="TLD"/>
    <property type="match status" value="1"/>
</dbReference>
<dbReference type="InterPro" id="IPR000210">
    <property type="entry name" value="BTB/POZ_dom"/>
</dbReference>
<dbReference type="PROSITE" id="PS51886">
    <property type="entry name" value="TLDC"/>
    <property type="match status" value="1"/>
</dbReference>
<dbReference type="AlphaFoldDB" id="A0A8H3LJB3"/>
<proteinExistence type="predicted"/>
<dbReference type="SMART" id="SM00225">
    <property type="entry name" value="BTB"/>
    <property type="match status" value="1"/>
</dbReference>